<evidence type="ECO:0000313" key="2">
    <source>
        <dbReference type="WBParaSite" id="PSAMB.scaffold6855size8685.g29203.t1"/>
    </source>
</evidence>
<sequence length="106" mass="11792">MAGAFFSSLLGSTSLTSPMISATHISNASDGPIWAKCDTDDAKITADSSVLEGLSFESRTEERLADRDFKKICRGDYEKFVPSAPAWDRFCRDTFVYILVFHVDKE</sequence>
<dbReference type="Proteomes" id="UP000887566">
    <property type="component" value="Unplaced"/>
</dbReference>
<accession>A0A914X8E5</accession>
<proteinExistence type="predicted"/>
<protein>
    <submittedName>
        <fullName evidence="2">Uncharacterized protein</fullName>
    </submittedName>
</protein>
<name>A0A914X8E5_9BILA</name>
<organism evidence="1 2">
    <name type="scientific">Plectus sambesii</name>
    <dbReference type="NCBI Taxonomy" id="2011161"/>
    <lineage>
        <taxon>Eukaryota</taxon>
        <taxon>Metazoa</taxon>
        <taxon>Ecdysozoa</taxon>
        <taxon>Nematoda</taxon>
        <taxon>Chromadorea</taxon>
        <taxon>Plectida</taxon>
        <taxon>Plectina</taxon>
        <taxon>Plectoidea</taxon>
        <taxon>Plectidae</taxon>
        <taxon>Plectus</taxon>
    </lineage>
</organism>
<evidence type="ECO:0000313" key="1">
    <source>
        <dbReference type="Proteomes" id="UP000887566"/>
    </source>
</evidence>
<dbReference type="WBParaSite" id="PSAMB.scaffold6855size8685.g29203.t1">
    <property type="protein sequence ID" value="PSAMB.scaffold6855size8685.g29203.t1"/>
    <property type="gene ID" value="PSAMB.scaffold6855size8685.g29203"/>
</dbReference>
<reference evidence="2" key="1">
    <citation type="submission" date="2022-11" db="UniProtKB">
        <authorList>
            <consortium name="WormBaseParasite"/>
        </authorList>
    </citation>
    <scope>IDENTIFICATION</scope>
</reference>
<keyword evidence="1" id="KW-1185">Reference proteome</keyword>
<dbReference type="AlphaFoldDB" id="A0A914X8E5"/>